<feature type="region of interest" description="Disordered" evidence="5">
    <location>
        <begin position="545"/>
        <end position="572"/>
    </location>
</feature>
<dbReference type="PANTHER" id="PTHR12358:SF54">
    <property type="entry name" value="SPHINGOSINE KINASE RELATED PROTEIN"/>
    <property type="match status" value="1"/>
</dbReference>
<keyword evidence="10" id="KW-1185">Reference proteome</keyword>
<dbReference type="InterPro" id="IPR001206">
    <property type="entry name" value="Diacylglycerol_kinase_cat_dom"/>
</dbReference>
<keyword evidence="1" id="KW-0808">Transferase</keyword>
<reference evidence="9 10" key="1">
    <citation type="journal article" date="2021" name="MBio">
        <title>A New Model Trypanosomatid, Novymonas esmeraldas: Genomic Perception of Its 'Candidatus Pandoraea novymonadis' Endosymbiont.</title>
        <authorList>
            <person name="Zakharova A."/>
            <person name="Saura A."/>
            <person name="Butenko A."/>
            <person name="Podesvova L."/>
            <person name="Warmusova S."/>
            <person name="Kostygov A.Y."/>
            <person name="Nenarokova A."/>
            <person name="Lukes J."/>
            <person name="Opperdoes F.R."/>
            <person name="Yurchenko V."/>
        </authorList>
    </citation>
    <scope>NUCLEOTIDE SEQUENCE [LARGE SCALE GENOMIC DNA]</scope>
    <source>
        <strain evidence="9 10">E262AT.01</strain>
    </source>
</reference>
<dbReference type="InterPro" id="IPR017438">
    <property type="entry name" value="ATP-NAD_kinase_N"/>
</dbReference>
<feature type="region of interest" description="Disordered" evidence="5">
    <location>
        <begin position="409"/>
        <end position="473"/>
    </location>
</feature>
<dbReference type="GO" id="GO:0005524">
    <property type="term" value="F:ATP binding"/>
    <property type="evidence" value="ECO:0007669"/>
    <property type="project" value="UniProtKB-KW"/>
</dbReference>
<dbReference type="SUPFAM" id="SSF111331">
    <property type="entry name" value="NAD kinase/diacylglycerol kinase-like"/>
    <property type="match status" value="1"/>
</dbReference>
<feature type="compositionally biased region" description="Pro residues" evidence="5">
    <location>
        <begin position="453"/>
        <end position="468"/>
    </location>
</feature>
<dbReference type="Gene3D" id="3.40.50.10330">
    <property type="entry name" value="Probable inorganic polyphosphate/atp-NAD kinase, domain 1"/>
    <property type="match status" value="1"/>
</dbReference>
<evidence type="ECO:0000256" key="4">
    <source>
        <dbReference type="ARBA" id="ARBA00022840"/>
    </source>
</evidence>
<feature type="transmembrane region" description="Helical" evidence="6">
    <location>
        <begin position="351"/>
        <end position="372"/>
    </location>
</feature>
<gene>
    <name evidence="9" type="ORF">NESM_000680500</name>
</gene>
<dbReference type="Pfam" id="PF00781">
    <property type="entry name" value="DAGK_cat"/>
    <property type="match status" value="1"/>
</dbReference>
<dbReference type="Proteomes" id="UP001430356">
    <property type="component" value="Unassembled WGS sequence"/>
</dbReference>
<keyword evidence="3 9" id="KW-0418">Kinase</keyword>
<accession>A0AAW0ETE6</accession>
<dbReference type="Gene3D" id="2.60.200.40">
    <property type="match status" value="1"/>
</dbReference>
<comment type="caution">
    <text evidence="9">The sequence shown here is derived from an EMBL/GenBank/DDBJ whole genome shotgun (WGS) entry which is preliminary data.</text>
</comment>
<dbReference type="InterPro" id="IPR050187">
    <property type="entry name" value="Lipid_Phosphate_FormReg"/>
</dbReference>
<evidence type="ECO:0000256" key="1">
    <source>
        <dbReference type="ARBA" id="ARBA00022679"/>
    </source>
</evidence>
<keyword evidence="6" id="KW-1133">Transmembrane helix</keyword>
<dbReference type="Pfam" id="PF19279">
    <property type="entry name" value="YegS_C"/>
    <property type="match status" value="1"/>
</dbReference>
<evidence type="ECO:0000256" key="2">
    <source>
        <dbReference type="ARBA" id="ARBA00022741"/>
    </source>
</evidence>
<dbReference type="InterPro" id="IPR045540">
    <property type="entry name" value="YegS/DAGK_C"/>
</dbReference>
<name>A0AAW0ETE6_9TRYP</name>
<dbReference type="InterPro" id="IPR016064">
    <property type="entry name" value="NAD/diacylglycerol_kinase_sf"/>
</dbReference>
<dbReference type="PANTHER" id="PTHR12358">
    <property type="entry name" value="SPHINGOSINE KINASE"/>
    <property type="match status" value="1"/>
</dbReference>
<evidence type="ECO:0000256" key="3">
    <source>
        <dbReference type="ARBA" id="ARBA00022777"/>
    </source>
</evidence>
<dbReference type="EMBL" id="JAECZO010000102">
    <property type="protein sequence ID" value="KAK7197333.1"/>
    <property type="molecule type" value="Genomic_DNA"/>
</dbReference>
<keyword evidence="2" id="KW-0547">Nucleotide-binding</keyword>
<keyword evidence="6" id="KW-0472">Membrane</keyword>
<evidence type="ECO:0000313" key="9">
    <source>
        <dbReference type="EMBL" id="KAK7197333.1"/>
    </source>
</evidence>
<feature type="domain" description="DAGKc" evidence="7">
    <location>
        <begin position="181"/>
        <end position="280"/>
    </location>
</feature>
<dbReference type="GO" id="GO:0016301">
    <property type="term" value="F:kinase activity"/>
    <property type="evidence" value="ECO:0007669"/>
    <property type="project" value="UniProtKB-KW"/>
</dbReference>
<feature type="domain" description="YegS/DAGK C-terminal" evidence="8">
    <location>
        <begin position="589"/>
        <end position="706"/>
    </location>
</feature>
<evidence type="ECO:0000256" key="5">
    <source>
        <dbReference type="SAM" id="MobiDB-lite"/>
    </source>
</evidence>
<sequence length="805" mass="84496">MVLPSCSPGPSPGTTATSAEVAASSSQQLHVWVVGNPTSGGNRGGAVLDRLVRLFASTYGVAAVHTTSSRKFLGCLAPMQEQLLLSTAAASPAAHTPAAASAVSAVWDATAAHTTAPPSSSSTAACAGDVQTLVIRTDQVGHTAAVAHGLSRLILRSRLDNDRHRWRGSRTPAGPLSAHHHHHVVLIVGGDGTLSEATNGLCEGTLDSFAQLAQSGGGRAAPATPRRSSHDVVEREAAVLSHLLPAVLYVPGGTGSDFAKLGLCCRTADDALRVVRDGLVHDLIGRRACDGGGVAPSPSEPRRTAVAAHAVDVGRLEFLRTGTRHFFINECSTGMSCDVVRRGERFKRSRWIAMLGGLLLFAASALISLFLMKPTPLYICKLPPRRALPTTTTTAAAAAAGTTTRLPTATKTCEDVDDTDGGATETDASEDHAGRKHHPLGGSRDEDITDPRAPSPPSPPRTPPPPPSRATLSLAPFRSVGEQLDHLRTLLRCCDEEAASSVDEDGAYELHSRAPLPPPHARRVVCSLDTPPHQVLQLLDISPGELQRHRSQQQQQQQPLHNGRRSAGDLRGGDTLGVDDLAALTWVQLPSSMVAFANGRWYGGGMLVAPHADPMDGMLSCTNWVATILPFISGVISLYTGHHVRWRSTSAFDGHRFLITSVPPPSSTLSDDEDHIDSSGSGCGDGAPLYVEADGEVIEPAPAIVELAGTLTFLVPGTAEVHLGRPAPGTAREGEAHHAAAAAAGVFVASDTVYASLPHHRLRRLRNGLAGLLGRSTGYVQRWGGKRGRRRSQGSTHATAADVCV</sequence>
<evidence type="ECO:0000256" key="6">
    <source>
        <dbReference type="SAM" id="Phobius"/>
    </source>
</evidence>
<evidence type="ECO:0000259" key="8">
    <source>
        <dbReference type="Pfam" id="PF19279"/>
    </source>
</evidence>
<keyword evidence="6" id="KW-0812">Transmembrane</keyword>
<protein>
    <submittedName>
        <fullName evidence="9">Diacylglycerol kinase catalytic domain containing protein</fullName>
    </submittedName>
</protein>
<evidence type="ECO:0000259" key="7">
    <source>
        <dbReference type="Pfam" id="PF00781"/>
    </source>
</evidence>
<proteinExistence type="predicted"/>
<dbReference type="AlphaFoldDB" id="A0AAW0ETE6"/>
<evidence type="ECO:0000313" key="10">
    <source>
        <dbReference type="Proteomes" id="UP001430356"/>
    </source>
</evidence>
<organism evidence="9 10">
    <name type="scientific">Novymonas esmeraldas</name>
    <dbReference type="NCBI Taxonomy" id="1808958"/>
    <lineage>
        <taxon>Eukaryota</taxon>
        <taxon>Discoba</taxon>
        <taxon>Euglenozoa</taxon>
        <taxon>Kinetoplastea</taxon>
        <taxon>Metakinetoplastina</taxon>
        <taxon>Trypanosomatida</taxon>
        <taxon>Trypanosomatidae</taxon>
        <taxon>Novymonas</taxon>
    </lineage>
</organism>
<keyword evidence="4" id="KW-0067">ATP-binding</keyword>